<comment type="caution">
    <text evidence="2">The sequence shown here is derived from an EMBL/GenBank/DDBJ whole genome shotgun (WGS) entry which is preliminary data.</text>
</comment>
<dbReference type="EMBL" id="JAPWTJ010000230">
    <property type="protein sequence ID" value="KAJ8980810.1"/>
    <property type="molecule type" value="Genomic_DNA"/>
</dbReference>
<evidence type="ECO:0000313" key="2">
    <source>
        <dbReference type="EMBL" id="KAJ8980810.1"/>
    </source>
</evidence>
<organism evidence="2 3">
    <name type="scientific">Molorchus minor</name>
    <dbReference type="NCBI Taxonomy" id="1323400"/>
    <lineage>
        <taxon>Eukaryota</taxon>
        <taxon>Metazoa</taxon>
        <taxon>Ecdysozoa</taxon>
        <taxon>Arthropoda</taxon>
        <taxon>Hexapoda</taxon>
        <taxon>Insecta</taxon>
        <taxon>Pterygota</taxon>
        <taxon>Neoptera</taxon>
        <taxon>Endopterygota</taxon>
        <taxon>Coleoptera</taxon>
        <taxon>Polyphaga</taxon>
        <taxon>Cucujiformia</taxon>
        <taxon>Chrysomeloidea</taxon>
        <taxon>Cerambycidae</taxon>
        <taxon>Lamiinae</taxon>
        <taxon>Monochamini</taxon>
        <taxon>Molorchus</taxon>
    </lineage>
</organism>
<keyword evidence="3" id="KW-1185">Reference proteome</keyword>
<evidence type="ECO:0000256" key="1">
    <source>
        <dbReference type="SAM" id="MobiDB-lite"/>
    </source>
</evidence>
<feature type="region of interest" description="Disordered" evidence="1">
    <location>
        <begin position="30"/>
        <end position="50"/>
    </location>
</feature>
<gene>
    <name evidence="2" type="ORF">NQ317_000542</name>
</gene>
<proteinExistence type="predicted"/>
<evidence type="ECO:0000313" key="3">
    <source>
        <dbReference type="Proteomes" id="UP001162164"/>
    </source>
</evidence>
<accession>A0ABQ9JU41</accession>
<sequence>MRFGISSCADRLHAMWSTWQRRLSQLDAEHHGNQQARIRIKDERAQSDAESLSQKKRIKFVAVINDPDFVL</sequence>
<name>A0ABQ9JU41_9CUCU</name>
<protein>
    <submittedName>
        <fullName evidence="2">Uncharacterized protein</fullName>
    </submittedName>
</protein>
<reference evidence="2" key="1">
    <citation type="journal article" date="2023" name="Insect Mol. Biol.">
        <title>Genome sequencing provides insights into the evolution of gene families encoding plant cell wall-degrading enzymes in longhorned beetles.</title>
        <authorList>
            <person name="Shin N.R."/>
            <person name="Okamura Y."/>
            <person name="Kirsch R."/>
            <person name="Pauchet Y."/>
        </authorList>
    </citation>
    <scope>NUCLEOTIDE SEQUENCE</scope>
    <source>
        <strain evidence="2">MMC_N1</strain>
    </source>
</reference>
<dbReference type="Proteomes" id="UP001162164">
    <property type="component" value="Unassembled WGS sequence"/>
</dbReference>